<dbReference type="PROSITE" id="PS50158">
    <property type="entry name" value="ZF_CCHC"/>
    <property type="match status" value="1"/>
</dbReference>
<dbReference type="Pfam" id="PF00098">
    <property type="entry name" value="zf-CCHC"/>
    <property type="match status" value="1"/>
</dbReference>
<feature type="compositionally biased region" description="Polar residues" evidence="6">
    <location>
        <begin position="46"/>
        <end position="57"/>
    </location>
</feature>
<keyword evidence="8" id="KW-0695">RNA-directed DNA polymerase</keyword>
<dbReference type="InterPro" id="IPR050951">
    <property type="entry name" value="Retrovirus_Pol_polyprotein"/>
</dbReference>
<keyword evidence="9" id="KW-1185">Reference proteome</keyword>
<evidence type="ECO:0000313" key="9">
    <source>
        <dbReference type="Proteomes" id="UP001151760"/>
    </source>
</evidence>
<dbReference type="SUPFAM" id="SSF56672">
    <property type="entry name" value="DNA/RNA polymerases"/>
    <property type="match status" value="1"/>
</dbReference>
<keyword evidence="4" id="KW-0255">Endonuclease</keyword>
<keyword evidence="4" id="KW-0378">Hydrolase</keyword>
<dbReference type="CDD" id="cd00303">
    <property type="entry name" value="retropepsin_like"/>
    <property type="match status" value="1"/>
</dbReference>
<accession>A0ABQ4XJY9</accession>
<dbReference type="CDD" id="cd01647">
    <property type="entry name" value="RT_LTR"/>
    <property type="match status" value="1"/>
</dbReference>
<dbReference type="Gene3D" id="3.10.10.10">
    <property type="entry name" value="HIV Type 1 Reverse Transcriptase, subunit A, domain 1"/>
    <property type="match status" value="1"/>
</dbReference>
<dbReference type="SMART" id="SM00343">
    <property type="entry name" value="ZnF_C2HC"/>
    <property type="match status" value="1"/>
</dbReference>
<reference evidence="8" key="1">
    <citation type="journal article" date="2022" name="Int. J. Mol. Sci.">
        <title>Draft Genome of Tanacetum Coccineum: Genomic Comparison of Closely Related Tanacetum-Family Plants.</title>
        <authorList>
            <person name="Yamashiro T."/>
            <person name="Shiraishi A."/>
            <person name="Nakayama K."/>
            <person name="Satake H."/>
        </authorList>
    </citation>
    <scope>NUCLEOTIDE SEQUENCE</scope>
</reference>
<dbReference type="Pfam" id="PF08284">
    <property type="entry name" value="RVP_2"/>
    <property type="match status" value="1"/>
</dbReference>
<dbReference type="InterPro" id="IPR021109">
    <property type="entry name" value="Peptidase_aspartic_dom_sf"/>
</dbReference>
<protein>
    <submittedName>
        <fullName evidence="8">Reverse transcriptase domain-containing protein</fullName>
    </submittedName>
</protein>
<evidence type="ECO:0000256" key="3">
    <source>
        <dbReference type="ARBA" id="ARBA00022722"/>
    </source>
</evidence>
<dbReference type="Proteomes" id="UP001151760">
    <property type="component" value="Unassembled WGS sequence"/>
</dbReference>
<keyword evidence="5" id="KW-0862">Zinc</keyword>
<dbReference type="InterPro" id="IPR001878">
    <property type="entry name" value="Znf_CCHC"/>
</dbReference>
<evidence type="ECO:0000256" key="1">
    <source>
        <dbReference type="ARBA" id="ARBA00022679"/>
    </source>
</evidence>
<keyword evidence="1" id="KW-0808">Transferase</keyword>
<dbReference type="InterPro" id="IPR043128">
    <property type="entry name" value="Rev_trsase/Diguanyl_cyclase"/>
</dbReference>
<dbReference type="PANTHER" id="PTHR37984">
    <property type="entry name" value="PROTEIN CBG26694"/>
    <property type="match status" value="1"/>
</dbReference>
<dbReference type="Gene3D" id="4.10.60.10">
    <property type="entry name" value="Zinc finger, CCHC-type"/>
    <property type="match status" value="1"/>
</dbReference>
<keyword evidence="2" id="KW-0548">Nucleotidyltransferase</keyword>
<evidence type="ECO:0000313" key="8">
    <source>
        <dbReference type="EMBL" id="GJS65351.1"/>
    </source>
</evidence>
<feature type="domain" description="CCHC-type" evidence="7">
    <location>
        <begin position="277"/>
        <end position="293"/>
    </location>
</feature>
<keyword evidence="5" id="KW-0863">Zinc-finger</keyword>
<keyword evidence="3" id="KW-0540">Nuclease</keyword>
<feature type="region of interest" description="Disordered" evidence="6">
    <location>
        <begin position="224"/>
        <end position="258"/>
    </location>
</feature>
<evidence type="ECO:0000256" key="5">
    <source>
        <dbReference type="PROSITE-ProRule" id="PRU00047"/>
    </source>
</evidence>
<dbReference type="GO" id="GO:0003964">
    <property type="term" value="F:RNA-directed DNA polymerase activity"/>
    <property type="evidence" value="ECO:0007669"/>
    <property type="project" value="UniProtKB-KW"/>
</dbReference>
<sequence>MPPRKAPRTRTTPATATATTPMIDATIRALISRGMADALAEREIQRNNNLNGEESQGSGSGITRPMRPTRECTYTDFLKCQPMNFKGTKGVVGLTQWFVRMETIFNISNCAVENQVKFATCTLHGVALIWWKSHVKTVGQDAAHGVSWNTLMKMMTANYTQRFQELALLCGRMFPEESDKIEKYVGGLPDMIHGSVMASKPKTMQDATELMDKKIWTFAERHIENKRKQDDNQQQQNKRQNTGRAYTAGPSEKREYGGSLPKCSKCNYLHNGPCAPKCHKCNKVGHLARDCRSSRYANTGNNKRITRANQRGRNGNALAKVYVVGNAGTNPDSNVTGADRSFVSTTFSSQIDITPTTLDHYYDVELADGKIIGINTIIRGCTLNFLNHPFNIDLMPVELGSFDVIISMDWLAKYHAVIVCAEKIVRIPCGNETLIDVMSFLAHVTTKKTEDKLEGKRLKDIPIVRDFPEVFPKDLPGLPPTRHVEFQIDLIPGAAPGAPVLFVNKKDGSFRMCIDYRELNKLTVKNRYPLPRIDDLFDQLQGSNVYSKIDLRSVMPFGLTNALAVFMDLKNQNKKEHKEHLKTILELLKKEELYTKFSKCEYWIPKVQFLGHVIESQGIHVDPAKIESIKDWASPKTPTKIRQFLGLAGYYRRFIEGFLKIAKSMTKLTQKGVKFNWGDKEEAAFQLIKQKLCSVPILALPEGSEDFMVYCDAIKDWVLY</sequence>
<proteinExistence type="predicted"/>
<evidence type="ECO:0000256" key="6">
    <source>
        <dbReference type="SAM" id="MobiDB-lite"/>
    </source>
</evidence>
<dbReference type="EMBL" id="BQNB010009571">
    <property type="protein sequence ID" value="GJS65351.1"/>
    <property type="molecule type" value="Genomic_DNA"/>
</dbReference>
<evidence type="ECO:0000259" key="7">
    <source>
        <dbReference type="PROSITE" id="PS50158"/>
    </source>
</evidence>
<organism evidence="8 9">
    <name type="scientific">Tanacetum coccineum</name>
    <dbReference type="NCBI Taxonomy" id="301880"/>
    <lineage>
        <taxon>Eukaryota</taxon>
        <taxon>Viridiplantae</taxon>
        <taxon>Streptophyta</taxon>
        <taxon>Embryophyta</taxon>
        <taxon>Tracheophyta</taxon>
        <taxon>Spermatophyta</taxon>
        <taxon>Magnoliopsida</taxon>
        <taxon>eudicotyledons</taxon>
        <taxon>Gunneridae</taxon>
        <taxon>Pentapetalae</taxon>
        <taxon>asterids</taxon>
        <taxon>campanulids</taxon>
        <taxon>Asterales</taxon>
        <taxon>Asteraceae</taxon>
        <taxon>Asteroideae</taxon>
        <taxon>Anthemideae</taxon>
        <taxon>Anthemidinae</taxon>
        <taxon>Tanacetum</taxon>
    </lineage>
</organism>
<comment type="caution">
    <text evidence="8">The sequence shown here is derived from an EMBL/GenBank/DDBJ whole genome shotgun (WGS) entry which is preliminary data.</text>
</comment>
<evidence type="ECO:0000256" key="4">
    <source>
        <dbReference type="ARBA" id="ARBA00022759"/>
    </source>
</evidence>
<gene>
    <name evidence="8" type="ORF">Tco_0679915</name>
</gene>
<dbReference type="Gene3D" id="3.30.70.270">
    <property type="match status" value="3"/>
</dbReference>
<dbReference type="PANTHER" id="PTHR37984:SF5">
    <property type="entry name" value="PROTEIN NYNRIN-LIKE"/>
    <property type="match status" value="1"/>
</dbReference>
<keyword evidence="5" id="KW-0479">Metal-binding</keyword>
<evidence type="ECO:0000256" key="2">
    <source>
        <dbReference type="ARBA" id="ARBA00022695"/>
    </source>
</evidence>
<dbReference type="Gene3D" id="2.40.70.10">
    <property type="entry name" value="Acid Proteases"/>
    <property type="match status" value="1"/>
</dbReference>
<feature type="region of interest" description="Disordered" evidence="6">
    <location>
        <begin position="46"/>
        <end position="66"/>
    </location>
</feature>
<name>A0ABQ4XJY9_9ASTR</name>
<reference evidence="8" key="2">
    <citation type="submission" date="2022-01" db="EMBL/GenBank/DDBJ databases">
        <authorList>
            <person name="Yamashiro T."/>
            <person name="Shiraishi A."/>
            <person name="Satake H."/>
            <person name="Nakayama K."/>
        </authorList>
    </citation>
    <scope>NUCLEOTIDE SEQUENCE</scope>
</reference>
<dbReference type="InterPro" id="IPR043502">
    <property type="entry name" value="DNA/RNA_pol_sf"/>
</dbReference>